<dbReference type="Proteomes" id="UP000539052">
    <property type="component" value="Unassembled WGS sequence"/>
</dbReference>
<protein>
    <recommendedName>
        <fullName evidence="3">Lipoprotein</fullName>
    </recommendedName>
</protein>
<evidence type="ECO:0008006" key="3">
    <source>
        <dbReference type="Google" id="ProtNLM"/>
    </source>
</evidence>
<name>A0ABX1VQ78_9FIRM</name>
<gene>
    <name evidence="1" type="ORF">G9470_10095</name>
</gene>
<dbReference type="RefSeq" id="WP_170821342.1">
    <property type="nucleotide sequence ID" value="NZ_JAAOXG010000019.1"/>
</dbReference>
<reference evidence="1 2" key="1">
    <citation type="submission" date="2020-03" db="EMBL/GenBank/DDBJ databases">
        <title>Genome Sequence of industrial isolate, B5A.</title>
        <authorList>
            <person name="Sharma S."/>
            <person name="Patil P.B."/>
            <person name="Korpole S."/>
        </authorList>
    </citation>
    <scope>NUCLEOTIDE SEQUENCE [LARGE SCALE GENOMIC DNA]</scope>
    <source>
        <strain evidence="1 2">PI-S10-B5A</strain>
    </source>
</reference>
<evidence type="ECO:0000313" key="2">
    <source>
        <dbReference type="Proteomes" id="UP000539052"/>
    </source>
</evidence>
<accession>A0ABX1VQ78</accession>
<keyword evidence="2" id="KW-1185">Reference proteome</keyword>
<proteinExistence type="predicted"/>
<evidence type="ECO:0000313" key="1">
    <source>
        <dbReference type="EMBL" id="NNJ30135.1"/>
    </source>
</evidence>
<organism evidence="1 2">
    <name type="scientific">Lacrimispora defluvii</name>
    <dbReference type="NCBI Taxonomy" id="2719233"/>
    <lineage>
        <taxon>Bacteria</taxon>
        <taxon>Bacillati</taxon>
        <taxon>Bacillota</taxon>
        <taxon>Clostridia</taxon>
        <taxon>Lachnospirales</taxon>
        <taxon>Lachnospiraceae</taxon>
        <taxon>Lacrimispora</taxon>
    </lineage>
</organism>
<sequence length="212" mass="25067">MKRYHLTIFLAFVIILMAGCSKDDQIMQNFEADKGVRIYEGDKRVIFNLSTLPYDMEYKEYILQFLSCELYQEKSDDGNSYIPYVIAKVKIEGIDEETLLLYNKDLYAYGNINNEKNELAHKELSKICEIDNDGYRYYVFSQWLLSSHDYKYDFSESIYDVGFLILQGEDYRALHFIYNGFSDSNVKNLKELDEEAWRAIKQKQLKSSKNNL</sequence>
<comment type="caution">
    <text evidence="1">The sequence shown here is derived from an EMBL/GenBank/DDBJ whole genome shotgun (WGS) entry which is preliminary data.</text>
</comment>
<dbReference type="PROSITE" id="PS51257">
    <property type="entry name" value="PROKAR_LIPOPROTEIN"/>
    <property type="match status" value="1"/>
</dbReference>
<dbReference type="EMBL" id="JAAOXG010000019">
    <property type="protein sequence ID" value="NNJ30135.1"/>
    <property type="molecule type" value="Genomic_DNA"/>
</dbReference>